<evidence type="ECO:0000256" key="9">
    <source>
        <dbReference type="RuleBase" id="RU361186"/>
    </source>
</evidence>
<feature type="active site" description="Proton donor" evidence="6 8">
    <location>
        <position position="207"/>
    </location>
</feature>
<evidence type="ECO:0000313" key="12">
    <source>
        <dbReference type="Proteomes" id="UP000294847"/>
    </source>
</evidence>
<gene>
    <name evidence="11" type="ORF">PoMZ_04916</name>
</gene>
<feature type="binding site" evidence="7">
    <location>
        <position position="352"/>
    </location>
    <ligand>
        <name>substrate</name>
    </ligand>
</feature>
<accession>A0A4P7NB01</accession>
<name>A0A4P7NB01_PYROR</name>
<feature type="binding site" evidence="7">
    <location>
        <position position="255"/>
    </location>
    <ligand>
        <name>substrate</name>
    </ligand>
</feature>
<dbReference type="AlphaFoldDB" id="A0A4P7NB01"/>
<feature type="binding site" evidence="7">
    <location>
        <position position="291"/>
    </location>
    <ligand>
        <name>substrate</name>
    </ligand>
</feature>
<feature type="binding site" evidence="7">
    <location>
        <position position="252"/>
    </location>
    <ligand>
        <name>substrate</name>
    </ligand>
</feature>
<dbReference type="GO" id="GO:0004553">
    <property type="term" value="F:hydrolase activity, hydrolyzing O-glycosyl compounds"/>
    <property type="evidence" value="ECO:0007669"/>
    <property type="project" value="InterPro"/>
</dbReference>
<dbReference type="InterPro" id="IPR016288">
    <property type="entry name" value="Beta_cellobiohydrolase"/>
</dbReference>
<evidence type="ECO:0000256" key="7">
    <source>
        <dbReference type="PIRSR" id="PIRSR001100-2"/>
    </source>
</evidence>
<proteinExistence type="inferred from homology"/>
<feature type="active site" description="Proton acceptor" evidence="6">
    <location>
        <position position="386"/>
    </location>
</feature>
<dbReference type="PIRSF" id="PIRSF001100">
    <property type="entry name" value="Beta_cellobiohydrolase"/>
    <property type="match status" value="1"/>
</dbReference>
<keyword evidence="1 9" id="KW-0378">Hydrolase</keyword>
<evidence type="ECO:0000256" key="3">
    <source>
        <dbReference type="ARBA" id="ARBA00023277"/>
    </source>
</evidence>
<comment type="similarity">
    <text evidence="9">Belongs to the glycosyl hydrolase family 6.</text>
</comment>
<dbReference type="PRINTS" id="PR00733">
    <property type="entry name" value="GLHYDRLASE6"/>
</dbReference>
<dbReference type="PANTHER" id="PTHR34876">
    <property type="match status" value="1"/>
</dbReference>
<evidence type="ECO:0000256" key="5">
    <source>
        <dbReference type="ARBA" id="ARBA00023326"/>
    </source>
</evidence>
<keyword evidence="2 9" id="KW-0136">Cellulose degradation</keyword>
<feature type="compositionally biased region" description="Polar residues" evidence="10">
    <location>
        <begin position="1"/>
        <end position="16"/>
    </location>
</feature>
<reference evidence="11 12" key="1">
    <citation type="journal article" date="2019" name="Mol. Biol. Evol.">
        <title>Blast fungal genomes show frequent chromosomal changes, gene gains and losses, and effector gene turnover.</title>
        <authorList>
            <person name="Gomez Luciano L.B."/>
            <person name="Jason Tsai I."/>
            <person name="Chuma I."/>
            <person name="Tosa Y."/>
            <person name="Chen Y.H."/>
            <person name="Li J.Y."/>
            <person name="Li M.Y."/>
            <person name="Jade Lu M.Y."/>
            <person name="Nakayashiki H."/>
            <person name="Li W.H."/>
        </authorList>
    </citation>
    <scope>NUCLEOTIDE SEQUENCE [LARGE SCALE GENOMIC DNA]</scope>
    <source>
        <strain evidence="11">MZ5-1-6</strain>
    </source>
</reference>
<dbReference type="Proteomes" id="UP000294847">
    <property type="component" value="Chromosome 3"/>
</dbReference>
<keyword evidence="5 9" id="KW-0624">Polysaccharide degradation</keyword>
<evidence type="ECO:0000256" key="10">
    <source>
        <dbReference type="SAM" id="MobiDB-lite"/>
    </source>
</evidence>
<evidence type="ECO:0000313" key="11">
    <source>
        <dbReference type="EMBL" id="QBZ59948.1"/>
    </source>
</evidence>
<keyword evidence="4 9" id="KW-0326">Glycosidase</keyword>
<evidence type="ECO:0000256" key="1">
    <source>
        <dbReference type="ARBA" id="ARBA00022801"/>
    </source>
</evidence>
<evidence type="ECO:0000256" key="2">
    <source>
        <dbReference type="ARBA" id="ARBA00023001"/>
    </source>
</evidence>
<dbReference type="PROSITE" id="PS00656">
    <property type="entry name" value="GLYCOSYL_HYDROL_F6_2"/>
    <property type="match status" value="1"/>
</dbReference>
<dbReference type="SUPFAM" id="SSF51989">
    <property type="entry name" value="Glycosyl hydrolases family 6, cellulases"/>
    <property type="match status" value="1"/>
</dbReference>
<evidence type="ECO:0000256" key="8">
    <source>
        <dbReference type="PROSITE-ProRule" id="PRU10057"/>
    </source>
</evidence>
<evidence type="ECO:0000256" key="4">
    <source>
        <dbReference type="ARBA" id="ARBA00023295"/>
    </source>
</evidence>
<dbReference type="EMBL" id="CP034206">
    <property type="protein sequence ID" value="QBZ59948.1"/>
    <property type="molecule type" value="Genomic_DNA"/>
</dbReference>
<dbReference type="EC" id="3.2.1.-" evidence="9"/>
<feature type="binding site" evidence="7">
    <location>
        <position position="380"/>
    </location>
    <ligand>
        <name>substrate</name>
    </ligand>
</feature>
<dbReference type="PANTHER" id="PTHR34876:SF10">
    <property type="entry name" value="GLUCANASE"/>
    <property type="match status" value="1"/>
</dbReference>
<feature type="region of interest" description="Disordered" evidence="10">
    <location>
        <begin position="1"/>
        <end position="22"/>
    </location>
</feature>
<feature type="binding site" evidence="7">
    <location>
        <position position="119"/>
    </location>
    <ligand>
        <name>substrate</name>
    </ligand>
</feature>
<dbReference type="InterPro" id="IPR001524">
    <property type="entry name" value="Glyco_hydro_6_CS"/>
</dbReference>
<protein>
    <recommendedName>
        <fullName evidence="9">Glucanase</fullName>
        <ecNumber evidence="9">3.2.1.-</ecNumber>
    </recommendedName>
</protein>
<evidence type="ECO:0000256" key="6">
    <source>
        <dbReference type="PIRSR" id="PIRSR001100-1"/>
    </source>
</evidence>
<dbReference type="Gene3D" id="3.20.20.40">
    <property type="entry name" value="1, 4-beta cellobiohydrolase"/>
    <property type="match status" value="1"/>
</dbReference>
<feature type="binding site" evidence="7">
    <location>
        <position position="384"/>
    </location>
    <ligand>
        <name>substrate</name>
    </ligand>
</feature>
<keyword evidence="3 9" id="KW-0119">Carbohydrate metabolism</keyword>
<dbReference type="Pfam" id="PF01341">
    <property type="entry name" value="Glyco_hydro_6"/>
    <property type="match status" value="1"/>
</dbReference>
<organism evidence="11 12">
    <name type="scientific">Pyricularia oryzae</name>
    <name type="common">Rice blast fungus</name>
    <name type="synonym">Magnaporthe oryzae</name>
    <dbReference type="NCBI Taxonomy" id="318829"/>
    <lineage>
        <taxon>Eukaryota</taxon>
        <taxon>Fungi</taxon>
        <taxon>Dikarya</taxon>
        <taxon>Ascomycota</taxon>
        <taxon>Pezizomycotina</taxon>
        <taxon>Sordariomycetes</taxon>
        <taxon>Sordariomycetidae</taxon>
        <taxon>Magnaporthales</taxon>
        <taxon>Pyriculariaceae</taxon>
        <taxon>Pyricularia</taxon>
    </lineage>
</organism>
<dbReference type="InterPro" id="IPR036434">
    <property type="entry name" value="Beta_cellobiohydrolase_sf"/>
</dbReference>
<sequence length="418" mass="45191">MAATSCQTNRNTSKQAPPSLARFPFLPNNPTHVTTMLFSSVLLGLTATAGVSAMPRNRASSPRHIRRQEGANPFEGKKLFANPEWAEKAEPALAHYESIGDSANAARVRKVQQTGTFVWVSNIASLPNIDAAIEGARAAKEATGEDQIVGLVHYNLPDRDCSAGESAGELDSTKDGLRLYKETYVAPFAEKLAAATDLTFAVVLEPDSLANLVTNMGVEFCARAAPVYEEGIAHAIKSLQFDHVHLYLDAAHGGWLGWDDNLAPTAKEFAKVVAMAGGNSTVRGVVTNVSNYNPFIMPEPLEPYTEWSNSYDESHYALSLAPHLEAEGLPSRFLIDQGRVHLPGAREEWGEWCNVEPAGFGIAPGTPTENPHVDSIVWVKPGGESDGECGMEGATRAGAWFEEYFRMLVENAHPSLDS</sequence>
<dbReference type="GO" id="GO:0030245">
    <property type="term" value="P:cellulose catabolic process"/>
    <property type="evidence" value="ECO:0007669"/>
    <property type="project" value="UniProtKB-KW"/>
</dbReference>